<dbReference type="RefSeq" id="WP_186739764.1">
    <property type="nucleotide sequence ID" value="NZ_VFIA01000033.1"/>
</dbReference>
<dbReference type="PRINTS" id="PR00834">
    <property type="entry name" value="PROTEASES2C"/>
</dbReference>
<dbReference type="Pfam" id="PF13365">
    <property type="entry name" value="Trypsin_2"/>
    <property type="match status" value="1"/>
</dbReference>
<evidence type="ECO:0000256" key="2">
    <source>
        <dbReference type="ARBA" id="ARBA00022670"/>
    </source>
</evidence>
<dbReference type="InterPro" id="IPR001478">
    <property type="entry name" value="PDZ"/>
</dbReference>
<evidence type="ECO:0000313" key="7">
    <source>
        <dbReference type="Proteomes" id="UP000700732"/>
    </source>
</evidence>
<name>A0ABR6WBJ0_9BACT</name>
<accession>A0ABR6WBJ0</accession>
<evidence type="ECO:0000256" key="4">
    <source>
        <dbReference type="SAM" id="MobiDB-lite"/>
    </source>
</evidence>
<dbReference type="SUPFAM" id="SSF50156">
    <property type="entry name" value="PDZ domain-like"/>
    <property type="match status" value="1"/>
</dbReference>
<comment type="similarity">
    <text evidence="1">Belongs to the peptidase S1C family.</text>
</comment>
<dbReference type="EMBL" id="VFIA01000033">
    <property type="protein sequence ID" value="MBC3793892.1"/>
    <property type="molecule type" value="Genomic_DNA"/>
</dbReference>
<evidence type="ECO:0000256" key="1">
    <source>
        <dbReference type="ARBA" id="ARBA00010541"/>
    </source>
</evidence>
<dbReference type="GO" id="GO:0008233">
    <property type="term" value="F:peptidase activity"/>
    <property type="evidence" value="ECO:0007669"/>
    <property type="project" value="UniProtKB-KW"/>
</dbReference>
<dbReference type="InterPro" id="IPR009003">
    <property type="entry name" value="Peptidase_S1_PA"/>
</dbReference>
<feature type="region of interest" description="Disordered" evidence="4">
    <location>
        <begin position="51"/>
        <end position="75"/>
    </location>
</feature>
<dbReference type="GO" id="GO:0006508">
    <property type="term" value="P:proteolysis"/>
    <property type="evidence" value="ECO:0007669"/>
    <property type="project" value="UniProtKB-KW"/>
</dbReference>
<dbReference type="PANTHER" id="PTHR43343:SF3">
    <property type="entry name" value="PROTEASE DO-LIKE 8, CHLOROPLASTIC"/>
    <property type="match status" value="1"/>
</dbReference>
<keyword evidence="7" id="KW-1185">Reference proteome</keyword>
<keyword evidence="3" id="KW-0378">Hydrolase</keyword>
<dbReference type="PROSITE" id="PS50106">
    <property type="entry name" value="PDZ"/>
    <property type="match status" value="1"/>
</dbReference>
<evidence type="ECO:0000256" key="3">
    <source>
        <dbReference type="ARBA" id="ARBA00022801"/>
    </source>
</evidence>
<evidence type="ECO:0000313" key="6">
    <source>
        <dbReference type="EMBL" id="MBC3793892.1"/>
    </source>
</evidence>
<dbReference type="Pfam" id="PF13180">
    <property type="entry name" value="PDZ_2"/>
    <property type="match status" value="1"/>
</dbReference>
<feature type="region of interest" description="Disordered" evidence="4">
    <location>
        <begin position="1"/>
        <end position="21"/>
    </location>
</feature>
<reference evidence="6 7" key="1">
    <citation type="submission" date="2019-06" db="EMBL/GenBank/DDBJ databases">
        <title>Spirosoma utsteinense sp. nov. isolated from Antarctic ice-free soils.</title>
        <authorList>
            <person name="Tahon G."/>
        </authorList>
    </citation>
    <scope>NUCLEOTIDE SEQUENCE [LARGE SCALE GENOMIC DNA]</scope>
    <source>
        <strain evidence="6 7">LMG 31447</strain>
    </source>
</reference>
<dbReference type="Gene3D" id="2.40.10.10">
    <property type="entry name" value="Trypsin-like serine proteases"/>
    <property type="match status" value="2"/>
</dbReference>
<dbReference type="SMART" id="SM00228">
    <property type="entry name" value="PDZ"/>
    <property type="match status" value="1"/>
</dbReference>
<organism evidence="6 7">
    <name type="scientific">Spirosoma utsteinense</name>
    <dbReference type="NCBI Taxonomy" id="2585773"/>
    <lineage>
        <taxon>Bacteria</taxon>
        <taxon>Pseudomonadati</taxon>
        <taxon>Bacteroidota</taxon>
        <taxon>Cytophagia</taxon>
        <taxon>Cytophagales</taxon>
        <taxon>Cytophagaceae</taxon>
        <taxon>Spirosoma</taxon>
    </lineage>
</organism>
<proteinExistence type="inferred from homology"/>
<sequence>MKTAFASLSDAPLQPGQPSVQDQSLLDAYSSTVINVARKVSPAVVQIKVSGRAAENPATPPGRRQPNGEGAGGSGSGFITSTDGYLVTNNHVVAGASRIDVTLPEQNDGAVGSPERIVRPSRDVTATLIGRDPATDIAVLKIDAAGLKAIRFADSSQVQVGQIAIALGNPYGFQYSLTAGVVSALGRTLRSESGRLIDDVIQTDAALNPGNSGGPLVNSQSDVIGVNTAVILPAQGLCFAVSSNVAALVAGMLILDGRVRRGYLGIGGQLVTLPEPVRQYNQLSTKTGVRVTSVEADGVAGNDALLQGDIIVGFNGQPVTSVDDLHRMLTSETIGRRVQLTVLRNNRQKGIMVTPGEIE</sequence>
<dbReference type="InterPro" id="IPR051201">
    <property type="entry name" value="Chloro_Bact_Ser_Proteases"/>
</dbReference>
<gene>
    <name evidence="6" type="ORF">FH603_4418</name>
</gene>
<feature type="domain" description="PDZ" evidence="5">
    <location>
        <begin position="270"/>
        <end position="346"/>
    </location>
</feature>
<dbReference type="Proteomes" id="UP000700732">
    <property type="component" value="Unassembled WGS sequence"/>
</dbReference>
<dbReference type="Gene3D" id="2.30.42.10">
    <property type="match status" value="1"/>
</dbReference>
<dbReference type="InterPro" id="IPR001940">
    <property type="entry name" value="Peptidase_S1C"/>
</dbReference>
<protein>
    <submittedName>
        <fullName evidence="6">S1-C subfamily serine protease</fullName>
    </submittedName>
</protein>
<dbReference type="InterPro" id="IPR043504">
    <property type="entry name" value="Peptidase_S1_PA_chymotrypsin"/>
</dbReference>
<keyword evidence="2 6" id="KW-0645">Protease</keyword>
<dbReference type="InterPro" id="IPR036034">
    <property type="entry name" value="PDZ_sf"/>
</dbReference>
<dbReference type="SUPFAM" id="SSF50494">
    <property type="entry name" value="Trypsin-like serine proteases"/>
    <property type="match status" value="1"/>
</dbReference>
<evidence type="ECO:0000259" key="5">
    <source>
        <dbReference type="PROSITE" id="PS50106"/>
    </source>
</evidence>
<dbReference type="PANTHER" id="PTHR43343">
    <property type="entry name" value="PEPTIDASE S12"/>
    <property type="match status" value="1"/>
</dbReference>
<comment type="caution">
    <text evidence="6">The sequence shown here is derived from an EMBL/GenBank/DDBJ whole genome shotgun (WGS) entry which is preliminary data.</text>
</comment>